<dbReference type="Gene3D" id="1.10.510.10">
    <property type="entry name" value="Transferase(Phosphotransferase) domain 1"/>
    <property type="match status" value="2"/>
</dbReference>
<evidence type="ECO:0000256" key="2">
    <source>
        <dbReference type="ARBA" id="ARBA00022527"/>
    </source>
</evidence>
<evidence type="ECO:0000313" key="14">
    <source>
        <dbReference type="Proteomes" id="UP001651158"/>
    </source>
</evidence>
<feature type="domain" description="Protein kinase" evidence="12">
    <location>
        <begin position="1"/>
        <end position="164"/>
    </location>
</feature>
<reference evidence="13 14" key="1">
    <citation type="journal article" date="2022" name="Front. Cell. Infect. Microbiol.">
        <title>The Genomes of Two Strains of Taenia crassiceps the Animal Model for the Study of Human Cysticercosis.</title>
        <authorList>
            <person name="Bobes R.J."/>
            <person name="Estrada K."/>
            <person name="Rios-Valencia D.G."/>
            <person name="Calderon-Gallegos A."/>
            <person name="de la Torre P."/>
            <person name="Carrero J.C."/>
            <person name="Sanchez-Flores A."/>
            <person name="Laclette J.P."/>
        </authorList>
    </citation>
    <scope>NUCLEOTIDE SEQUENCE [LARGE SCALE GENOMIC DNA]</scope>
    <source>
        <strain evidence="13">WFUcys</strain>
    </source>
</reference>
<proteinExistence type="predicted"/>
<evidence type="ECO:0000313" key="13">
    <source>
        <dbReference type="EMBL" id="KAL5108915.1"/>
    </source>
</evidence>
<dbReference type="SMART" id="SM00220">
    <property type="entry name" value="S_TKc"/>
    <property type="match status" value="1"/>
</dbReference>
<dbReference type="SUPFAM" id="SSF56112">
    <property type="entry name" value="Protein kinase-like (PK-like)"/>
    <property type="match status" value="1"/>
</dbReference>
<organism evidence="13 14">
    <name type="scientific">Taenia crassiceps</name>
    <dbReference type="NCBI Taxonomy" id="6207"/>
    <lineage>
        <taxon>Eukaryota</taxon>
        <taxon>Metazoa</taxon>
        <taxon>Spiralia</taxon>
        <taxon>Lophotrochozoa</taxon>
        <taxon>Platyhelminthes</taxon>
        <taxon>Cestoda</taxon>
        <taxon>Eucestoda</taxon>
        <taxon>Cyclophyllidea</taxon>
        <taxon>Taeniidae</taxon>
        <taxon>Taenia</taxon>
    </lineage>
</organism>
<dbReference type="PANTHER" id="PTHR24056">
    <property type="entry name" value="CELL DIVISION PROTEIN KINASE"/>
    <property type="match status" value="1"/>
</dbReference>
<comment type="catalytic activity">
    <reaction evidence="10">
        <text>L-threonyl-[protein] + ATP = O-phospho-L-threonyl-[protein] + ADP + H(+)</text>
        <dbReference type="Rhea" id="RHEA:46608"/>
        <dbReference type="Rhea" id="RHEA-COMP:11060"/>
        <dbReference type="Rhea" id="RHEA-COMP:11605"/>
        <dbReference type="ChEBI" id="CHEBI:15378"/>
        <dbReference type="ChEBI" id="CHEBI:30013"/>
        <dbReference type="ChEBI" id="CHEBI:30616"/>
        <dbReference type="ChEBI" id="CHEBI:61977"/>
        <dbReference type="ChEBI" id="CHEBI:456216"/>
        <dbReference type="EC" id="2.7.11.22"/>
    </reaction>
</comment>
<dbReference type="EC" id="2.7.11.22" evidence="1"/>
<dbReference type="Proteomes" id="UP001651158">
    <property type="component" value="Unassembled WGS sequence"/>
</dbReference>
<evidence type="ECO:0000256" key="3">
    <source>
        <dbReference type="ARBA" id="ARBA00022679"/>
    </source>
</evidence>
<sequence length="224" mass="25390">MVTDLSEILRSIEMPLREGEVKAYMIMLLRGDLKPANLLIDCKGILKIADFGLARLFSSEENKLYSHQVVSRSRAPLWCKAGENDIEQLWLVIRVLGTPTEKSWPGLTQLPDYNKITFTRCDPVALEDILLSASPLAQNLLGKFLRYDQSRRISAQKALLHNFFLTEPLPVDHRNLPKPNTRRSVATTLESCLKAPLNTLIPPPSFFDETTKYLQLSDNSDPQK</sequence>
<keyword evidence="14" id="KW-1185">Reference proteome</keyword>
<evidence type="ECO:0000256" key="8">
    <source>
        <dbReference type="ARBA" id="ARBA00035720"/>
    </source>
</evidence>
<evidence type="ECO:0000256" key="11">
    <source>
        <dbReference type="ARBA" id="ARBA00048367"/>
    </source>
</evidence>
<dbReference type="InterPro" id="IPR000719">
    <property type="entry name" value="Prot_kinase_dom"/>
</dbReference>
<dbReference type="EMBL" id="JAKROA010000003">
    <property type="protein sequence ID" value="KAL5108915.1"/>
    <property type="molecule type" value="Genomic_DNA"/>
</dbReference>
<keyword evidence="5 13" id="KW-0418">Kinase</keyword>
<keyword evidence="4" id="KW-0547">Nucleotide-binding</keyword>
<dbReference type="PROSITE" id="PS50011">
    <property type="entry name" value="PROTEIN_KINASE_DOM"/>
    <property type="match status" value="1"/>
</dbReference>
<evidence type="ECO:0000256" key="1">
    <source>
        <dbReference type="ARBA" id="ARBA00012425"/>
    </source>
</evidence>
<evidence type="ECO:0000256" key="6">
    <source>
        <dbReference type="ARBA" id="ARBA00022840"/>
    </source>
</evidence>
<evidence type="ECO:0000256" key="5">
    <source>
        <dbReference type="ARBA" id="ARBA00022777"/>
    </source>
</evidence>
<dbReference type="InterPro" id="IPR050108">
    <property type="entry name" value="CDK"/>
</dbReference>
<keyword evidence="3" id="KW-0808">Transferase</keyword>
<dbReference type="InterPro" id="IPR011009">
    <property type="entry name" value="Kinase-like_dom_sf"/>
</dbReference>
<comment type="catalytic activity">
    <reaction evidence="11">
        <text>L-seryl-[protein] + ATP = O-phospho-L-seryl-[protein] + ADP + H(+)</text>
        <dbReference type="Rhea" id="RHEA:17989"/>
        <dbReference type="Rhea" id="RHEA-COMP:9863"/>
        <dbReference type="Rhea" id="RHEA-COMP:11604"/>
        <dbReference type="ChEBI" id="CHEBI:15378"/>
        <dbReference type="ChEBI" id="CHEBI:29999"/>
        <dbReference type="ChEBI" id="CHEBI:30616"/>
        <dbReference type="ChEBI" id="CHEBI:83421"/>
        <dbReference type="ChEBI" id="CHEBI:456216"/>
        <dbReference type="EC" id="2.7.11.22"/>
    </reaction>
</comment>
<accession>A0ABR4QH51</accession>
<evidence type="ECO:0000256" key="7">
    <source>
        <dbReference type="ARBA" id="ARBA00035711"/>
    </source>
</evidence>
<evidence type="ECO:0000259" key="12">
    <source>
        <dbReference type="PROSITE" id="PS50011"/>
    </source>
</evidence>
<evidence type="ECO:0000256" key="4">
    <source>
        <dbReference type="ARBA" id="ARBA00022741"/>
    </source>
</evidence>
<keyword evidence="2" id="KW-0723">Serine/threonine-protein kinase</keyword>
<dbReference type="GO" id="GO:0016301">
    <property type="term" value="F:kinase activity"/>
    <property type="evidence" value="ECO:0007669"/>
    <property type="project" value="UniProtKB-KW"/>
</dbReference>
<gene>
    <name evidence="13" type="ORF">TcWFU_005075</name>
</gene>
<evidence type="ECO:0000256" key="9">
    <source>
        <dbReference type="ARBA" id="ARBA00035723"/>
    </source>
</evidence>
<name>A0ABR4QH51_9CEST</name>
<comment type="caution">
    <text evidence="13">The sequence shown here is derived from an EMBL/GenBank/DDBJ whole genome shotgun (WGS) entry which is preliminary data.</text>
</comment>
<dbReference type="PANTHER" id="PTHR24056:SF171">
    <property type="entry name" value="CYCLIN-DEPENDENT KINASE 20"/>
    <property type="match status" value="1"/>
</dbReference>
<dbReference type="Pfam" id="PF00069">
    <property type="entry name" value="Pkinase"/>
    <property type="match status" value="1"/>
</dbReference>
<evidence type="ECO:0000256" key="10">
    <source>
        <dbReference type="ARBA" id="ARBA00047811"/>
    </source>
</evidence>
<protein>
    <recommendedName>
        <fullName evidence="7">Cyclin-dependent kinase 20</fullName>
        <ecNumber evidence="1">2.7.11.22</ecNumber>
    </recommendedName>
    <alternativeName>
        <fullName evidence="8">Cell cycle-related kinase</fullName>
    </alternativeName>
    <alternativeName>
        <fullName evidence="9">Cell division protein kinase 20</fullName>
    </alternativeName>
</protein>
<keyword evidence="6" id="KW-0067">ATP-binding</keyword>